<dbReference type="GO" id="GO:0016616">
    <property type="term" value="F:oxidoreductase activity, acting on the CH-OH group of donors, NAD or NADP as acceptor"/>
    <property type="evidence" value="ECO:0007669"/>
    <property type="project" value="UniProtKB-ARBA"/>
</dbReference>
<comment type="caution">
    <text evidence="6">The sequence shown here is derived from an EMBL/GenBank/DDBJ whole genome shotgun (WGS) entry which is preliminary data.</text>
</comment>
<dbReference type="Gene3D" id="3.20.20.100">
    <property type="entry name" value="NADP-dependent oxidoreductase domain"/>
    <property type="match status" value="1"/>
</dbReference>
<dbReference type="PIRSF" id="PIRSF000097">
    <property type="entry name" value="AKR"/>
    <property type="match status" value="1"/>
</dbReference>
<dbReference type="PROSITE" id="PS00062">
    <property type="entry name" value="ALDOKETO_REDUCTASE_2"/>
    <property type="match status" value="1"/>
</dbReference>
<dbReference type="SUPFAM" id="SSF51430">
    <property type="entry name" value="NAD(P)-linked oxidoreductase"/>
    <property type="match status" value="1"/>
</dbReference>
<accession>A0A4S4N5B6</accession>
<gene>
    <name evidence="6" type="ORF">EUX98_g3222</name>
</gene>
<keyword evidence="7" id="KW-1185">Reference proteome</keyword>
<dbReference type="PANTHER" id="PTHR11732">
    <property type="entry name" value="ALDO/KETO REDUCTASE"/>
    <property type="match status" value="1"/>
</dbReference>
<dbReference type="Pfam" id="PF00248">
    <property type="entry name" value="Aldo_ket_red"/>
    <property type="match status" value="1"/>
</dbReference>
<protein>
    <recommendedName>
        <fullName evidence="5">NADP-dependent oxidoreductase domain-containing protein</fullName>
    </recommendedName>
</protein>
<evidence type="ECO:0000256" key="4">
    <source>
        <dbReference type="PIRSR" id="PIRSR000097-3"/>
    </source>
</evidence>
<dbReference type="OrthoDB" id="416253at2759"/>
<dbReference type="CDD" id="cd19071">
    <property type="entry name" value="AKR_AKR1-5-like"/>
    <property type="match status" value="1"/>
</dbReference>
<dbReference type="AlphaFoldDB" id="A0A4S4N5B6"/>
<dbReference type="InterPro" id="IPR018170">
    <property type="entry name" value="Aldo/ket_reductase_CS"/>
</dbReference>
<organism evidence="6 7">
    <name type="scientific">Antrodiella citrinella</name>
    <dbReference type="NCBI Taxonomy" id="2447956"/>
    <lineage>
        <taxon>Eukaryota</taxon>
        <taxon>Fungi</taxon>
        <taxon>Dikarya</taxon>
        <taxon>Basidiomycota</taxon>
        <taxon>Agaricomycotina</taxon>
        <taxon>Agaricomycetes</taxon>
        <taxon>Polyporales</taxon>
        <taxon>Steccherinaceae</taxon>
        <taxon>Antrodiella</taxon>
    </lineage>
</organism>
<evidence type="ECO:0000313" key="6">
    <source>
        <dbReference type="EMBL" id="THH30980.1"/>
    </source>
</evidence>
<dbReference type="EMBL" id="SGPM01000062">
    <property type="protein sequence ID" value="THH30980.1"/>
    <property type="molecule type" value="Genomic_DNA"/>
</dbReference>
<dbReference type="InterPro" id="IPR023210">
    <property type="entry name" value="NADP_OxRdtase_dom"/>
</dbReference>
<dbReference type="PRINTS" id="PR00069">
    <property type="entry name" value="ALDKETRDTASE"/>
</dbReference>
<feature type="active site" description="Proton donor" evidence="2">
    <location>
        <position position="55"/>
    </location>
</feature>
<keyword evidence="1" id="KW-0560">Oxidoreductase</keyword>
<sequence>MSPVPTIKLNNGVEVPSIGLGCWSGNSDEERAAGVSWMITAIQQGYKHFDTAAGYGTEPTLAKAIKETGVKREDLFITTKLAWDEPHDVQGAFAQSLKNLNTDYVDLYLVHWPFTVIRGPDGKEVKTADGDLAAQDKPNFQDTWVEVEKIYASGKAKAIGVSNFSIKTLEQLLTTAKVIPAVNQVELHPYLAQPELKAYCESKGIALTAYTPTGYGTVRSDATIGSLAEKYKVQPAQIILAWHGKRGVIVVPKSSSAEHQKENLNLPTLSDEDFATISNLDRNQRLCNKANERGIVWAWTYEQLGW</sequence>
<feature type="site" description="Lowers pKa of active site Tyr" evidence="4">
    <location>
        <position position="80"/>
    </location>
</feature>
<proteinExistence type="predicted"/>
<evidence type="ECO:0000259" key="5">
    <source>
        <dbReference type="Pfam" id="PF00248"/>
    </source>
</evidence>
<evidence type="ECO:0000256" key="3">
    <source>
        <dbReference type="PIRSR" id="PIRSR000097-2"/>
    </source>
</evidence>
<dbReference type="FunFam" id="3.20.20.100:FF:000002">
    <property type="entry name" value="2,5-diketo-D-gluconic acid reductase A"/>
    <property type="match status" value="1"/>
</dbReference>
<feature type="binding site" evidence="3">
    <location>
        <position position="111"/>
    </location>
    <ligand>
        <name>substrate</name>
    </ligand>
</feature>
<dbReference type="InterPro" id="IPR036812">
    <property type="entry name" value="NAD(P)_OxRdtase_dom_sf"/>
</dbReference>
<evidence type="ECO:0000256" key="1">
    <source>
        <dbReference type="ARBA" id="ARBA00023002"/>
    </source>
</evidence>
<evidence type="ECO:0000256" key="2">
    <source>
        <dbReference type="PIRSR" id="PIRSR000097-1"/>
    </source>
</evidence>
<feature type="domain" description="NADP-dependent oxidoreductase" evidence="5">
    <location>
        <begin position="18"/>
        <end position="281"/>
    </location>
</feature>
<dbReference type="Proteomes" id="UP000308730">
    <property type="component" value="Unassembled WGS sequence"/>
</dbReference>
<dbReference type="InterPro" id="IPR020471">
    <property type="entry name" value="AKR"/>
</dbReference>
<evidence type="ECO:0000313" key="7">
    <source>
        <dbReference type="Proteomes" id="UP000308730"/>
    </source>
</evidence>
<name>A0A4S4N5B6_9APHY</name>
<reference evidence="6 7" key="1">
    <citation type="submission" date="2019-02" db="EMBL/GenBank/DDBJ databases">
        <title>Genome sequencing of the rare red list fungi Antrodiella citrinella (Flaviporus citrinellus).</title>
        <authorList>
            <person name="Buettner E."/>
            <person name="Kellner H."/>
        </authorList>
    </citation>
    <scope>NUCLEOTIDE SEQUENCE [LARGE SCALE GENOMIC DNA]</scope>
    <source>
        <strain evidence="6 7">DSM 108506</strain>
    </source>
</reference>